<organism evidence="1 2">
    <name type="scientific">Micromonospora maris</name>
    <dbReference type="NCBI Taxonomy" id="1003110"/>
    <lineage>
        <taxon>Bacteria</taxon>
        <taxon>Bacillati</taxon>
        <taxon>Actinomycetota</taxon>
        <taxon>Actinomycetes</taxon>
        <taxon>Micromonosporales</taxon>
        <taxon>Micromonosporaceae</taxon>
        <taxon>Micromonospora</taxon>
    </lineage>
</organism>
<protein>
    <submittedName>
        <fullName evidence="1">Uncharacterized protein</fullName>
    </submittedName>
</protein>
<dbReference type="RefSeq" id="WP_013732984.1">
    <property type="nucleotide sequence ID" value="NZ_LMWI01000002.1"/>
</dbReference>
<reference evidence="1 2" key="1">
    <citation type="submission" date="2015-10" db="EMBL/GenBank/DDBJ databases">
        <authorList>
            <person name="Ju K.-S."/>
            <person name="Doroghazi J.R."/>
            <person name="Metcalf W.W."/>
        </authorList>
    </citation>
    <scope>NUCLEOTIDE SEQUENCE [LARGE SCALE GENOMIC DNA]</scope>
    <source>
        <strain evidence="1 2">NRRL B-24793</strain>
    </source>
</reference>
<dbReference type="EMBL" id="LMWI01000002">
    <property type="protein sequence ID" value="KUJ43861.1"/>
    <property type="molecule type" value="Genomic_DNA"/>
</dbReference>
<sequence>MPHDPLQDMPAESRAELTAAVCAAIDIDQATAEDIIRSTEPFLDAMERAGGLVDSWGGGEFCYVLPRLLSFIRQTANP</sequence>
<dbReference type="OMA" id="WGGGEFC"/>
<keyword evidence="2" id="KW-1185">Reference proteome</keyword>
<evidence type="ECO:0000313" key="1">
    <source>
        <dbReference type="EMBL" id="KUJ43861.1"/>
    </source>
</evidence>
<gene>
    <name evidence="1" type="ORF">ADL17_11395</name>
</gene>
<accession>A0A9X0HZA0</accession>
<evidence type="ECO:0000313" key="2">
    <source>
        <dbReference type="Proteomes" id="UP000053246"/>
    </source>
</evidence>
<name>A0A9X0HZA0_9ACTN</name>
<dbReference type="Proteomes" id="UP000053246">
    <property type="component" value="Unassembled WGS sequence"/>
</dbReference>
<proteinExistence type="predicted"/>
<comment type="caution">
    <text evidence="1">The sequence shown here is derived from an EMBL/GenBank/DDBJ whole genome shotgun (WGS) entry which is preliminary data.</text>
</comment>
<dbReference type="AlphaFoldDB" id="A0A9X0HZA0"/>